<dbReference type="EMBL" id="JBHTJT010000021">
    <property type="protein sequence ID" value="MFD0980445.1"/>
    <property type="molecule type" value="Genomic_DNA"/>
</dbReference>
<keyword evidence="8" id="KW-0808">Transferase</keyword>
<dbReference type="Proteomes" id="UP001597108">
    <property type="component" value="Unassembled WGS sequence"/>
</dbReference>
<evidence type="ECO:0000256" key="5">
    <source>
        <dbReference type="ARBA" id="ARBA00023163"/>
    </source>
</evidence>
<dbReference type="PANTHER" id="PTHR46577">
    <property type="entry name" value="HTH-TYPE TRANSCRIPTIONAL REGULATORY PROTEIN GABR"/>
    <property type="match status" value="1"/>
</dbReference>
<comment type="similarity">
    <text evidence="1">In the C-terminal section; belongs to the class-I pyridoxal-phosphate-dependent aminotransferase family.</text>
</comment>
<dbReference type="SUPFAM" id="SSF53383">
    <property type="entry name" value="PLP-dependent transferases"/>
    <property type="match status" value="1"/>
</dbReference>
<gene>
    <name evidence="8" type="ORF">ACFQ2S_12370</name>
</gene>
<reference evidence="9" key="1">
    <citation type="journal article" date="2019" name="Int. J. Syst. Evol. Microbiol.">
        <title>The Global Catalogue of Microorganisms (GCM) 10K type strain sequencing project: providing services to taxonomists for standard genome sequencing and annotation.</title>
        <authorList>
            <consortium name="The Broad Institute Genomics Platform"/>
            <consortium name="The Broad Institute Genome Sequencing Center for Infectious Disease"/>
            <person name="Wu L."/>
            <person name="Ma J."/>
        </authorList>
    </citation>
    <scope>NUCLEOTIDE SEQUENCE [LARGE SCALE GENOMIC DNA]</scope>
    <source>
        <strain evidence="9">CCUG 60524</strain>
    </source>
</reference>
<evidence type="ECO:0000313" key="8">
    <source>
        <dbReference type="EMBL" id="MFD0980445.1"/>
    </source>
</evidence>
<dbReference type="CDD" id="cd07377">
    <property type="entry name" value="WHTH_GntR"/>
    <property type="match status" value="1"/>
</dbReference>
<proteinExistence type="inferred from homology"/>
<dbReference type="PROSITE" id="PS50949">
    <property type="entry name" value="HTH_GNTR"/>
    <property type="match status" value="1"/>
</dbReference>
<dbReference type="InterPro" id="IPR051446">
    <property type="entry name" value="HTH_trans_reg/aminotransferase"/>
</dbReference>
<keyword evidence="4" id="KW-0238">DNA-binding</keyword>
<dbReference type="SMART" id="SM00345">
    <property type="entry name" value="HTH_GNTR"/>
    <property type="match status" value="1"/>
</dbReference>
<dbReference type="Pfam" id="PF00155">
    <property type="entry name" value="Aminotran_1_2"/>
    <property type="match status" value="1"/>
</dbReference>
<evidence type="ECO:0000256" key="4">
    <source>
        <dbReference type="ARBA" id="ARBA00023125"/>
    </source>
</evidence>
<dbReference type="Pfam" id="PF00392">
    <property type="entry name" value="GntR"/>
    <property type="match status" value="1"/>
</dbReference>
<dbReference type="InterPro" id="IPR015421">
    <property type="entry name" value="PyrdxlP-dep_Trfase_major"/>
</dbReference>
<keyword evidence="5" id="KW-0804">Transcription</keyword>
<name>A0ABW3IQU6_9RHOB</name>
<evidence type="ECO:0000256" key="3">
    <source>
        <dbReference type="ARBA" id="ARBA00023015"/>
    </source>
</evidence>
<evidence type="ECO:0000256" key="6">
    <source>
        <dbReference type="SAM" id="MobiDB-lite"/>
    </source>
</evidence>
<sequence>MKLWALTGCAAPDRGRSLAKRRGWLQQKAQDSRSPHPMQSVPVSVDRSSSEPLQRQLRRGLIAAIHEGTLQPGQKILSSRALAEKLGIARNTATAVYDELIARGYLESLPRRGCFVAARGRSAERPAGLKTVVDWDARMAVHPSRLNHIRKPQNWHDYPYPFIFGQVDRQLFPLNAWRESSRDTLGRAALDWWSADRAVDDDPMLIEQIRSRILPECGIYARPEEILITLGAQEGFYLLAQLLAGPGRRVGCEMPGYPDSRFIFELTGAESVPLPVDERGARISPGSNLDLAILTPGAQCPTMTVMPGGRRDEILARAAQDDFLIVEDDHEGLVSFSGEPSLKSRDRDGRVIYLGTLSKVLAPGVRLGFMIAPEPLVTEARWLRRLVHRSVPLNNQRTAAIFLAEGHFLALIRKLRAAHADRWYRVIEHLPELLPGFRTPDPCNGGASVWLECPEGVDARVLNRVALEAGVLFESGDPFVPPEQAGRYLRLGLSLIQTEAIVPGMRKLGELAAELAAAGPGPIESAELAQSLLQRSG</sequence>
<evidence type="ECO:0000256" key="2">
    <source>
        <dbReference type="ARBA" id="ARBA00022898"/>
    </source>
</evidence>
<dbReference type="InterPro" id="IPR004839">
    <property type="entry name" value="Aminotransferase_I/II_large"/>
</dbReference>
<dbReference type="InterPro" id="IPR000524">
    <property type="entry name" value="Tscrpt_reg_HTH_GntR"/>
</dbReference>
<feature type="region of interest" description="Disordered" evidence="6">
    <location>
        <begin position="17"/>
        <end position="51"/>
    </location>
</feature>
<keyword evidence="2" id="KW-0663">Pyridoxal phosphate</keyword>
<protein>
    <submittedName>
        <fullName evidence="8">PLP-dependent aminotransferase family protein</fullName>
    </submittedName>
</protein>
<comment type="caution">
    <text evidence="8">The sequence shown here is derived from an EMBL/GenBank/DDBJ whole genome shotgun (WGS) entry which is preliminary data.</text>
</comment>
<dbReference type="InterPro" id="IPR036390">
    <property type="entry name" value="WH_DNA-bd_sf"/>
</dbReference>
<dbReference type="PANTHER" id="PTHR46577:SF1">
    <property type="entry name" value="HTH-TYPE TRANSCRIPTIONAL REGULATORY PROTEIN GABR"/>
    <property type="match status" value="1"/>
</dbReference>
<dbReference type="Gene3D" id="1.10.10.10">
    <property type="entry name" value="Winged helix-like DNA-binding domain superfamily/Winged helix DNA-binding domain"/>
    <property type="match status" value="1"/>
</dbReference>
<dbReference type="InterPro" id="IPR036388">
    <property type="entry name" value="WH-like_DNA-bd_sf"/>
</dbReference>
<dbReference type="InterPro" id="IPR015424">
    <property type="entry name" value="PyrdxlP-dep_Trfase"/>
</dbReference>
<feature type="domain" description="HTH gntR-type" evidence="7">
    <location>
        <begin position="51"/>
        <end position="119"/>
    </location>
</feature>
<evidence type="ECO:0000313" key="9">
    <source>
        <dbReference type="Proteomes" id="UP001597108"/>
    </source>
</evidence>
<evidence type="ECO:0000256" key="1">
    <source>
        <dbReference type="ARBA" id="ARBA00005384"/>
    </source>
</evidence>
<keyword evidence="9" id="KW-1185">Reference proteome</keyword>
<dbReference type="SUPFAM" id="SSF46785">
    <property type="entry name" value="Winged helix' DNA-binding domain"/>
    <property type="match status" value="1"/>
</dbReference>
<organism evidence="8 9">
    <name type="scientific">Tropicimonas aquimaris</name>
    <dbReference type="NCBI Taxonomy" id="914152"/>
    <lineage>
        <taxon>Bacteria</taxon>
        <taxon>Pseudomonadati</taxon>
        <taxon>Pseudomonadota</taxon>
        <taxon>Alphaproteobacteria</taxon>
        <taxon>Rhodobacterales</taxon>
        <taxon>Roseobacteraceae</taxon>
        <taxon>Tropicimonas</taxon>
    </lineage>
</organism>
<accession>A0ABW3IQU6</accession>
<keyword evidence="3" id="KW-0805">Transcription regulation</keyword>
<dbReference type="CDD" id="cd00609">
    <property type="entry name" value="AAT_like"/>
    <property type="match status" value="1"/>
</dbReference>
<dbReference type="Gene3D" id="3.40.640.10">
    <property type="entry name" value="Type I PLP-dependent aspartate aminotransferase-like (Major domain)"/>
    <property type="match status" value="1"/>
</dbReference>
<dbReference type="GO" id="GO:0008483">
    <property type="term" value="F:transaminase activity"/>
    <property type="evidence" value="ECO:0007669"/>
    <property type="project" value="UniProtKB-KW"/>
</dbReference>
<keyword evidence="8" id="KW-0032">Aminotransferase</keyword>
<evidence type="ECO:0000259" key="7">
    <source>
        <dbReference type="PROSITE" id="PS50949"/>
    </source>
</evidence>